<dbReference type="RefSeq" id="WP_281874004.1">
    <property type="nucleotide sequence ID" value="NZ_AP026978.1"/>
</dbReference>
<protein>
    <recommendedName>
        <fullName evidence="4">ATP-binding protein</fullName>
    </recommendedName>
</protein>
<proteinExistence type="predicted"/>
<reference evidence="2 3" key="1">
    <citation type="submission" date="2022-11" db="EMBL/GenBank/DDBJ databases">
        <title>Genome Sequencing of Nocardia sp. ON39_IFM12276 and assembly.</title>
        <authorList>
            <person name="Shimojima M."/>
            <person name="Toyokawa M."/>
            <person name="Uesaka K."/>
        </authorList>
    </citation>
    <scope>NUCLEOTIDE SEQUENCE [LARGE SCALE GENOMIC DNA]</scope>
    <source>
        <strain evidence="2 3">IFM 12276</strain>
    </source>
</reference>
<feature type="compositionally biased region" description="Polar residues" evidence="1">
    <location>
        <begin position="130"/>
        <end position="139"/>
    </location>
</feature>
<dbReference type="EMBL" id="AP026978">
    <property type="protein sequence ID" value="BDU01018.1"/>
    <property type="molecule type" value="Genomic_DNA"/>
</dbReference>
<accession>A0ABN6U6Z7</accession>
<name>A0ABN6U6Z7_9NOCA</name>
<keyword evidence="3" id="KW-1185">Reference proteome</keyword>
<evidence type="ECO:0008006" key="4">
    <source>
        <dbReference type="Google" id="ProtNLM"/>
    </source>
</evidence>
<gene>
    <name evidence="2" type="ORF">IFM12276_40460</name>
</gene>
<organism evidence="2 3">
    <name type="scientific">Nocardia sputorum</name>
    <dbReference type="NCBI Taxonomy" id="2984338"/>
    <lineage>
        <taxon>Bacteria</taxon>
        <taxon>Bacillati</taxon>
        <taxon>Actinomycetota</taxon>
        <taxon>Actinomycetes</taxon>
        <taxon>Mycobacteriales</taxon>
        <taxon>Nocardiaceae</taxon>
        <taxon>Nocardia</taxon>
    </lineage>
</organism>
<feature type="region of interest" description="Disordered" evidence="1">
    <location>
        <begin position="122"/>
        <end position="163"/>
    </location>
</feature>
<dbReference type="SUPFAM" id="SSF52540">
    <property type="entry name" value="P-loop containing nucleoside triphosphate hydrolases"/>
    <property type="match status" value="1"/>
</dbReference>
<evidence type="ECO:0000313" key="3">
    <source>
        <dbReference type="Proteomes" id="UP001317870"/>
    </source>
</evidence>
<evidence type="ECO:0000256" key="1">
    <source>
        <dbReference type="SAM" id="MobiDB-lite"/>
    </source>
</evidence>
<dbReference type="InterPro" id="IPR027417">
    <property type="entry name" value="P-loop_NTPase"/>
</dbReference>
<evidence type="ECO:0000313" key="2">
    <source>
        <dbReference type="EMBL" id="BDU01018.1"/>
    </source>
</evidence>
<dbReference type="Proteomes" id="UP001317870">
    <property type="component" value="Chromosome"/>
</dbReference>
<sequence>MVLRVAASRWMSGGGPLGGARVVSQRRPGSDVDPYRQFTESLDRLYTEAGRPTPARLAKQTPVKAKTLEGWLGVTEPRRIPRDVRGFGALVERLLIDSGTKSHLIEGKKASWEELRAKARQWRGSKRGMRSSQQESGEQLSAAFAQTEETSDTGRPWRGLHGDDESAAYVHPTGWSRLLALDHEARRAVSREVIPAEGGAALRLPRDFERRELLAAVLGDGHVVVTGESGVGKSALVLDIIEPAALDVNQRAIAVNLRQLPDNQLALAAHLDSPLEQLFGEHAASEWLFVVDGADAVAEGHGAVFAYLVRCAHDAGMRVVAVTAAENASVVSGMLTFDGVAPREHRVPGLTDDDVMIAARRFPGLQRLADDSRARELLKRPIIIDLLSRVSDLGLPLSESEALGHVWRHLVFNGGQPGGGAAGAREQVMLKLAAQAVSPGDIDEVAGSLDQTAVEGLRRTGLLQPASGLPWDLLPEFKHDLVRTYSIARYLLKSLDLSAALISAGTPRWTLPAARIACEIVLSAPEAPKHPRAGRFAALQIGFDQLATGGHSERWADVPTEALLALPGSEPLLDEAWTTMEPGMPPALTRTLRILDTRFRRAGQLAPEIAEPIVQRLVDQWQSYVSVVATSNLVRDWLRAHVARRTESGQSTRLSIRTAILKRCSEDARGSTRLERRRASEWISPLEVELLALSGPDLGADAAVLLACIAADEPESIGPVIEADCVAESLASYDPRLLVELADAYYIDTDGFGSLSPLEDGIRDHTIGVSPFPAFDRGPFVAMLRSDYRGGVGLVNAMLNHAVEHRMLKDVALQRDSVDEEERSSRHPLSITGAEKLYIGDEAVWRWYRNTAVGPVPCISALQALEYVTEERVRAGVGIAEITSILLEDAESLAMLALVFGMLVRHLELVGETIEPFLSEPLVWEMENQRVGHESSGLAAQVPELSNLDRRTWSLWQVAAYLTHGVSEGRSRQLKLLGEQLLARAIARIDDPSTQQGREQLAIGQKRAAALDSGRYEAVQAGGLIWWRPIVDRALDDVFETSDADLRRVNDVVGLTVRHAHARAQNGGRAPDMSAEDLAADLVSARDLLTNPPRAVMIPTADGPVAVAATAIELALTGRTDVSVEDLQWSVRTVLGVAEHIAAHPTDGWDDSFFSQGVDRSAAGVLPYLLLPEAIDLRRAVGINSSERVQKFNDVIATVASWAADEARLFLAQALDVIWSTPCDPDHLDGRCHHQVAIEIVQESCADSIVVSTGEGTDRHERRLARLGSPVIESLDNADAETILVARLTPAIRAVGSAAVGSVCHQDEIRKMLDVLLSAHQRARLAGGLNRRRGRWDTLVAARAAVRQAFDENGETILDFVQRYLNDGELLAESLMAIAAAAGENSTIGRNVSRLWPDLMDRILDAAQNDSGILSKRGWKEVAPYLIPDRSPGLGYATSENEIISSNWTNLLGWSAQVERWLEVTPCTSNSLDRLVSAIMQLDGPDQAETGMIWVERLLDRCAAIRAQSHALPSWLRERRDDLSTEDQTRRWQRMVDMLLVAGDRRVAALAD</sequence>